<dbReference type="RefSeq" id="WP_065319007.1">
    <property type="nucleotide sequence ID" value="NZ_CP017477.1"/>
</dbReference>
<dbReference type="Gene3D" id="3.30.310.70">
    <property type="entry name" value="TT1751-like domain"/>
    <property type="match status" value="1"/>
</dbReference>
<dbReference type="EMBL" id="LSFM01000022">
    <property type="protein sequence ID" value="OBY64257.1"/>
    <property type="molecule type" value="Genomic_DNA"/>
</dbReference>
<evidence type="ECO:0000313" key="3">
    <source>
        <dbReference type="Proteomes" id="UP000092584"/>
    </source>
</evidence>
<dbReference type="PANTHER" id="PTHR38342">
    <property type="entry name" value="SLR5037 PROTEIN"/>
    <property type="match status" value="1"/>
</dbReference>
<dbReference type="InterPro" id="IPR035923">
    <property type="entry name" value="TT1751-like_sf"/>
</dbReference>
<reference evidence="3" key="1">
    <citation type="submission" date="2016-02" db="EMBL/GenBank/DDBJ databases">
        <authorList>
            <person name="Shin S.-K."/>
            <person name="Yi H."/>
            <person name="Kim E."/>
        </authorList>
    </citation>
    <scope>NUCLEOTIDE SEQUENCE [LARGE SCALE GENOMIC DNA]</scope>
    <source>
        <strain evidence="3">LPB0003</strain>
    </source>
</reference>
<accession>A0A1B8TX81</accession>
<keyword evidence="3" id="KW-1185">Reference proteome</keyword>
<sequence length="132" mass="14853">MKYYFTTIIKGNFDIIIDKVTNELKKEGFGVLTTINIQQTLKNKLDVTFKKYTILGACNPSFAYKALQAEDKIGTMLPCNIIVQEIAVNTIEVSAINPLVSMQAVNNNQLEDIAKEVSNKLENVIKNMHNEK</sequence>
<feature type="domain" description="DUF302" evidence="1">
    <location>
        <begin position="35"/>
        <end position="98"/>
    </location>
</feature>
<dbReference type="InterPro" id="IPR016796">
    <property type="entry name" value="UCP021774"/>
</dbReference>
<dbReference type="Proteomes" id="UP000092584">
    <property type="component" value="Unassembled WGS sequence"/>
</dbReference>
<dbReference type="OrthoDB" id="9791067at2"/>
<dbReference type="PANTHER" id="PTHR38342:SF1">
    <property type="entry name" value="SLR5037 PROTEIN"/>
    <property type="match status" value="1"/>
</dbReference>
<dbReference type="AlphaFoldDB" id="A0A1B8TX81"/>
<dbReference type="InterPro" id="IPR005180">
    <property type="entry name" value="DUF302"/>
</dbReference>
<name>A0A1B8TX81_9FLAO</name>
<dbReference type="CDD" id="cd14797">
    <property type="entry name" value="DUF302"/>
    <property type="match status" value="1"/>
</dbReference>
<dbReference type="Pfam" id="PF03625">
    <property type="entry name" value="DUF302"/>
    <property type="match status" value="1"/>
</dbReference>
<comment type="caution">
    <text evidence="2">The sequence shown here is derived from an EMBL/GenBank/DDBJ whole genome shotgun (WGS) entry which is preliminary data.</text>
</comment>
<dbReference type="STRING" id="1774273.LPB03_04840"/>
<proteinExistence type="predicted"/>
<evidence type="ECO:0000259" key="1">
    <source>
        <dbReference type="Pfam" id="PF03625"/>
    </source>
</evidence>
<protein>
    <recommendedName>
        <fullName evidence="1">DUF302 domain-containing protein</fullName>
    </recommendedName>
</protein>
<evidence type="ECO:0000313" key="2">
    <source>
        <dbReference type="EMBL" id="OBY64257.1"/>
    </source>
</evidence>
<dbReference type="KEGG" id="pob:LPB03_04840"/>
<dbReference type="SUPFAM" id="SSF103247">
    <property type="entry name" value="TT1751-like"/>
    <property type="match status" value="1"/>
</dbReference>
<dbReference type="PIRSF" id="PIRSF021774">
    <property type="entry name" value="UCP021774"/>
    <property type="match status" value="1"/>
</dbReference>
<gene>
    <name evidence="2" type="ORF">LPB3_07655</name>
</gene>
<organism evidence="2 3">
    <name type="scientific">Polaribacter vadi</name>
    <dbReference type="NCBI Taxonomy" id="1774273"/>
    <lineage>
        <taxon>Bacteria</taxon>
        <taxon>Pseudomonadati</taxon>
        <taxon>Bacteroidota</taxon>
        <taxon>Flavobacteriia</taxon>
        <taxon>Flavobacteriales</taxon>
        <taxon>Flavobacteriaceae</taxon>
    </lineage>
</organism>